<evidence type="ECO:0000313" key="4">
    <source>
        <dbReference type="Proteomes" id="UP000837205"/>
    </source>
</evidence>
<evidence type="ECO:0000313" key="1">
    <source>
        <dbReference type="EMBL" id="CAB5546111.1"/>
    </source>
</evidence>
<organism evidence="1 3">
    <name type="scientific">Citrobacter werkmanii</name>
    <dbReference type="NCBI Taxonomy" id="67827"/>
    <lineage>
        <taxon>Bacteria</taxon>
        <taxon>Pseudomonadati</taxon>
        <taxon>Pseudomonadota</taxon>
        <taxon>Gammaproteobacteria</taxon>
        <taxon>Enterobacterales</taxon>
        <taxon>Enterobacteriaceae</taxon>
        <taxon>Citrobacter</taxon>
        <taxon>Citrobacter freundii complex</taxon>
    </lineage>
</organism>
<dbReference type="Pfam" id="PF10765">
    <property type="entry name" value="Phage_P22_NinX"/>
    <property type="match status" value="1"/>
</dbReference>
<reference evidence="1" key="1">
    <citation type="submission" date="2020-05" db="EMBL/GenBank/DDBJ databases">
        <authorList>
            <person name="Delgado-Blas J."/>
        </authorList>
    </citation>
    <scope>NUCLEOTIDE SEQUENCE</scope>
    <source>
        <strain evidence="1">BB1459</strain>
        <strain evidence="2">BB1480</strain>
    </source>
</reference>
<dbReference type="InterPro" id="IPR019701">
    <property type="entry name" value="Phage_P22_NinX"/>
</dbReference>
<dbReference type="AlphaFoldDB" id="A0A9N8GS08"/>
<accession>A0A9N8GS08</accession>
<dbReference type="Proteomes" id="UP000834503">
    <property type="component" value="Unassembled WGS sequence"/>
</dbReference>
<dbReference type="EMBL" id="CAIIUA010000001">
    <property type="protein sequence ID" value="CAC9197666.1"/>
    <property type="molecule type" value="Genomic_DNA"/>
</dbReference>
<gene>
    <name evidence="1" type="ORF">GHA_02172</name>
    <name evidence="2" type="ORF">TML_02178</name>
</gene>
<proteinExistence type="predicted"/>
<evidence type="ECO:0000313" key="2">
    <source>
        <dbReference type="EMBL" id="CAC9197666.1"/>
    </source>
</evidence>
<sequence length="119" mass="13392">MDYGMMPFDAVNVAVGETFGWNAYFIHQDGSVTFRDDKGRIKGKKNFCNNASDAWPLMHSNGIGVGFDEYEQEWVAFQLMRNGQVKHHAHTHSSINPLLAAMIVFLKMQESANVQDNPA</sequence>
<dbReference type="EMBL" id="CAHPQX010000008">
    <property type="protein sequence ID" value="CAB5546111.1"/>
    <property type="molecule type" value="Genomic_DNA"/>
</dbReference>
<evidence type="ECO:0000313" key="3">
    <source>
        <dbReference type="Proteomes" id="UP000834503"/>
    </source>
</evidence>
<protein>
    <submittedName>
        <fullName evidence="1">Protein of uncharacterized function (DUF2591)</fullName>
    </submittedName>
</protein>
<dbReference type="Proteomes" id="UP000837205">
    <property type="component" value="Unassembled WGS sequence"/>
</dbReference>
<keyword evidence="4" id="KW-1185">Reference proteome</keyword>
<comment type="caution">
    <text evidence="1">The sequence shown here is derived from an EMBL/GenBank/DDBJ whole genome shotgun (WGS) entry which is preliminary data.</text>
</comment>
<name>A0A9N8GS08_9ENTR</name>